<accession>L8H6X8</accession>
<organism evidence="4 5">
    <name type="scientific">Acanthamoeba castellanii (strain ATCC 30010 / Neff)</name>
    <dbReference type="NCBI Taxonomy" id="1257118"/>
    <lineage>
        <taxon>Eukaryota</taxon>
        <taxon>Amoebozoa</taxon>
        <taxon>Discosea</taxon>
        <taxon>Longamoebia</taxon>
        <taxon>Centramoebida</taxon>
        <taxon>Acanthamoebidae</taxon>
        <taxon>Acanthamoeba</taxon>
    </lineage>
</organism>
<feature type="compositionally biased region" description="Basic and acidic residues" evidence="2">
    <location>
        <begin position="221"/>
        <end position="232"/>
    </location>
</feature>
<dbReference type="KEGG" id="acan:ACA1_000840"/>
<feature type="region of interest" description="Disordered" evidence="2">
    <location>
        <begin position="172"/>
        <end position="232"/>
    </location>
</feature>
<keyword evidence="1" id="KW-0175">Coiled coil</keyword>
<feature type="non-terminal residue" evidence="4">
    <location>
        <position position="356"/>
    </location>
</feature>
<dbReference type="RefSeq" id="XP_004343325.1">
    <property type="nucleotide sequence ID" value="XM_004343275.1"/>
</dbReference>
<proteinExistence type="predicted"/>
<reference evidence="4 5" key="1">
    <citation type="journal article" date="2013" name="Genome Biol.">
        <title>Genome of Acanthamoeba castellanii highlights extensive lateral gene transfer and early evolution of tyrosine kinase signaling.</title>
        <authorList>
            <person name="Clarke M."/>
            <person name="Lohan A.J."/>
            <person name="Liu B."/>
            <person name="Lagkouvardos I."/>
            <person name="Roy S."/>
            <person name="Zafar N."/>
            <person name="Bertelli C."/>
            <person name="Schilde C."/>
            <person name="Kianianmomeni A."/>
            <person name="Burglin T.R."/>
            <person name="Frech C."/>
            <person name="Turcotte B."/>
            <person name="Kopec K.O."/>
            <person name="Synnott J.M."/>
            <person name="Choo C."/>
            <person name="Paponov I."/>
            <person name="Finkler A."/>
            <person name="Soon Heng Tan C."/>
            <person name="Hutchins A.P."/>
            <person name="Weinmeier T."/>
            <person name="Rattei T."/>
            <person name="Chu J.S."/>
            <person name="Gimenez G."/>
            <person name="Irimia M."/>
            <person name="Rigden D.J."/>
            <person name="Fitzpatrick D.A."/>
            <person name="Lorenzo-Morales J."/>
            <person name="Bateman A."/>
            <person name="Chiu C.H."/>
            <person name="Tang P."/>
            <person name="Hegemann P."/>
            <person name="Fromm H."/>
            <person name="Raoult D."/>
            <person name="Greub G."/>
            <person name="Miranda-Saavedra D."/>
            <person name="Chen N."/>
            <person name="Nash P."/>
            <person name="Ginger M.L."/>
            <person name="Horn M."/>
            <person name="Schaap P."/>
            <person name="Caler L."/>
            <person name="Loftus B."/>
        </authorList>
    </citation>
    <scope>NUCLEOTIDE SEQUENCE [LARGE SCALE GENOMIC DNA]</scope>
    <source>
        <strain evidence="4 5">Neff</strain>
    </source>
</reference>
<sequence length="356" mass="39523">MGADAARYSGKTFECKDGSKTGLPLSKVNDDYCDCADGSDEPGTSACDNGRFFCPNRGHLGLTLFSSRVNDGICDCCDGSDEYDGKVKCPDTCYALGEDTRNAKRLEIEAFKKGLGIRRDYEAEAKSVREEKQEKVEELKAALAQKQQNEKDLQAQVDALEAKAKAAEELLAQYKPKETLPGQEQAEDQSAGEEDDEEGLDDDDDEEEEDGEEDEEDEAAAAEKKEAQEEVKVLLERTDDVKEALEQAEKDIAEYKASKARGREEREVGAEEGVLASLWRFLVGFAPSSLSSTSLPLSGEAKMSDLEELRDRLRSVRREVENTATEISNLEDYFKLDMGEDAFYGIRDKTFELKTN</sequence>
<evidence type="ECO:0000256" key="2">
    <source>
        <dbReference type="SAM" id="MobiDB-lite"/>
    </source>
</evidence>
<dbReference type="OrthoDB" id="28322at2759"/>
<evidence type="ECO:0000256" key="1">
    <source>
        <dbReference type="SAM" id="Coils"/>
    </source>
</evidence>
<dbReference type="PANTHER" id="PTHR12630:SF1">
    <property type="entry name" value="GLUCOSIDASE 2 SUBUNIT BETA"/>
    <property type="match status" value="1"/>
</dbReference>
<dbReference type="GeneID" id="14921339"/>
<dbReference type="AlphaFoldDB" id="L8H6X8"/>
<dbReference type="InterPro" id="IPR028146">
    <property type="entry name" value="PRKCSH_N"/>
</dbReference>
<evidence type="ECO:0000259" key="3">
    <source>
        <dbReference type="Pfam" id="PF12999"/>
    </source>
</evidence>
<name>L8H6X8_ACACF</name>
<dbReference type="Pfam" id="PF12999">
    <property type="entry name" value="PRKCSH-like"/>
    <property type="match status" value="1"/>
</dbReference>
<dbReference type="VEuPathDB" id="AmoebaDB:ACA1_000840"/>
<evidence type="ECO:0000313" key="4">
    <source>
        <dbReference type="EMBL" id="ELR20483.1"/>
    </source>
</evidence>
<dbReference type="GO" id="GO:0006491">
    <property type="term" value="P:N-glycan processing"/>
    <property type="evidence" value="ECO:0007669"/>
    <property type="project" value="TreeGrafter"/>
</dbReference>
<dbReference type="OMA" id="YINGDIC"/>
<dbReference type="STRING" id="1257118.L8H6X8"/>
<dbReference type="PANTHER" id="PTHR12630">
    <property type="entry name" value="N-LINKED OLIGOSACCHARIDE PROCESSING"/>
    <property type="match status" value="1"/>
</dbReference>
<evidence type="ECO:0000313" key="5">
    <source>
        <dbReference type="Proteomes" id="UP000011083"/>
    </source>
</evidence>
<feature type="coiled-coil region" evidence="1">
    <location>
        <begin position="118"/>
        <end position="170"/>
    </location>
</feature>
<feature type="coiled-coil region" evidence="1">
    <location>
        <begin position="299"/>
        <end position="333"/>
    </location>
</feature>
<dbReference type="Proteomes" id="UP000011083">
    <property type="component" value="Unassembled WGS sequence"/>
</dbReference>
<dbReference type="InterPro" id="IPR039794">
    <property type="entry name" value="Gtb1-like"/>
</dbReference>
<dbReference type="SMR" id="L8H6X8"/>
<dbReference type="EMBL" id="KB007913">
    <property type="protein sequence ID" value="ELR20483.1"/>
    <property type="molecule type" value="Genomic_DNA"/>
</dbReference>
<gene>
    <name evidence="4" type="ORF">ACA1_000840</name>
</gene>
<keyword evidence="5" id="KW-1185">Reference proteome</keyword>
<feature type="domain" description="Glucosidase II beta subunit N-terminal" evidence="3">
    <location>
        <begin position="13"/>
        <end position="149"/>
    </location>
</feature>
<protein>
    <recommendedName>
        <fullName evidence="3">Glucosidase II beta subunit N-terminal domain-containing protein</fullName>
    </recommendedName>
</protein>
<feature type="compositionally biased region" description="Acidic residues" evidence="2">
    <location>
        <begin position="185"/>
        <end position="220"/>
    </location>
</feature>
<dbReference type="GO" id="GO:0017177">
    <property type="term" value="C:glucosidase II complex"/>
    <property type="evidence" value="ECO:0007669"/>
    <property type="project" value="TreeGrafter"/>
</dbReference>